<name>A0A6T8ILT8_HEMAN</name>
<protein>
    <submittedName>
        <fullName evidence="2">Uncharacterized protein</fullName>
    </submittedName>
</protein>
<evidence type="ECO:0000256" key="1">
    <source>
        <dbReference type="SAM" id="SignalP"/>
    </source>
</evidence>
<reference evidence="2" key="1">
    <citation type="submission" date="2021-01" db="EMBL/GenBank/DDBJ databases">
        <authorList>
            <person name="Corre E."/>
            <person name="Pelletier E."/>
            <person name="Niang G."/>
            <person name="Scheremetjew M."/>
            <person name="Finn R."/>
            <person name="Kale V."/>
            <person name="Holt S."/>
            <person name="Cochrane G."/>
            <person name="Meng A."/>
            <person name="Brown T."/>
            <person name="Cohen L."/>
        </authorList>
    </citation>
    <scope>NUCLEOTIDE SEQUENCE</scope>
    <source>
        <strain evidence="2">CCMP644</strain>
    </source>
</reference>
<proteinExistence type="predicted"/>
<evidence type="ECO:0000313" key="2">
    <source>
        <dbReference type="EMBL" id="CAD8957166.1"/>
    </source>
</evidence>
<feature type="chain" id="PRO_5030159780" evidence="1">
    <location>
        <begin position="19"/>
        <end position="277"/>
    </location>
</feature>
<organism evidence="2">
    <name type="scientific">Hemiselmis andersenii</name>
    <name type="common">Cryptophyte alga</name>
    <dbReference type="NCBI Taxonomy" id="464988"/>
    <lineage>
        <taxon>Eukaryota</taxon>
        <taxon>Cryptophyceae</taxon>
        <taxon>Cryptomonadales</taxon>
        <taxon>Hemiselmidaceae</taxon>
        <taxon>Hemiselmis</taxon>
    </lineage>
</organism>
<feature type="signal peptide" evidence="1">
    <location>
        <begin position="1"/>
        <end position="18"/>
    </location>
</feature>
<sequence length="277" mass="29675">MLPALLFALSLLLPSAGASLVNTAATGLLPSVGATLSTVTHLAFPNISHTRSDVLLSQASALCFVPTLPLSSARLSLRTGQGRLRMAAAGDENPIVDSLKRALVFVERVMVTLTSGTEMAKAQAAIEEDRLFGSRRLAKVRNYVGTTLTSVRKKMGTRTLDLEKTASLKDCYSAGSFSEPATVPIHAGRKPWESARLPTHEDTASMLDCYSPWSADATSQGYFESEPGLELSAGYNEGVAGDDLPLLKNIHVTRRGDKEYTADRVLKKYPGLSDPHA</sequence>
<keyword evidence="1" id="KW-0732">Signal</keyword>
<gene>
    <name evidence="2" type="ORF">HAND00432_LOCUS11705</name>
</gene>
<dbReference type="AlphaFoldDB" id="A0A6T8ILT8"/>
<accession>A0A6T8ILT8</accession>
<dbReference type="EMBL" id="HBFX01019301">
    <property type="protein sequence ID" value="CAD8957166.1"/>
    <property type="molecule type" value="Transcribed_RNA"/>
</dbReference>